<name>A0A6I6GMW4_9BACT</name>
<evidence type="ECO:0000256" key="4">
    <source>
        <dbReference type="ARBA" id="ARBA00023235"/>
    </source>
</evidence>
<dbReference type="GO" id="GO:0003755">
    <property type="term" value="F:peptidyl-prolyl cis-trans isomerase activity"/>
    <property type="evidence" value="ECO:0007669"/>
    <property type="project" value="UniProtKB-UniRule"/>
</dbReference>
<evidence type="ECO:0000256" key="3">
    <source>
        <dbReference type="ARBA" id="ARBA00023110"/>
    </source>
</evidence>
<proteinExistence type="inferred from homology"/>
<dbReference type="PANTHER" id="PTHR43811">
    <property type="entry name" value="FKBP-TYPE PEPTIDYL-PROLYL CIS-TRANS ISOMERASE FKPA"/>
    <property type="match status" value="1"/>
</dbReference>
<feature type="coiled-coil region" evidence="7">
    <location>
        <begin position="19"/>
        <end position="47"/>
    </location>
</feature>
<keyword evidence="10" id="KW-1185">Reference proteome</keyword>
<dbReference type="InterPro" id="IPR046357">
    <property type="entry name" value="PPIase_dom_sf"/>
</dbReference>
<keyword evidence="4 5" id="KW-0413">Isomerase</keyword>
<dbReference type="Gene3D" id="3.10.50.40">
    <property type="match status" value="1"/>
</dbReference>
<dbReference type="KEGG" id="fls:GLV81_09335"/>
<protein>
    <recommendedName>
        <fullName evidence="6">Peptidyl-prolyl cis-trans isomerase</fullName>
        <ecNumber evidence="6">5.2.1.8</ecNumber>
    </recommendedName>
</protein>
<evidence type="ECO:0000256" key="5">
    <source>
        <dbReference type="PROSITE-ProRule" id="PRU00277"/>
    </source>
</evidence>
<dbReference type="SUPFAM" id="SSF54534">
    <property type="entry name" value="FKBP-like"/>
    <property type="match status" value="1"/>
</dbReference>
<keyword evidence="7" id="KW-0175">Coiled coil</keyword>
<evidence type="ECO:0000256" key="6">
    <source>
        <dbReference type="RuleBase" id="RU003915"/>
    </source>
</evidence>
<evidence type="ECO:0000256" key="7">
    <source>
        <dbReference type="SAM" id="Coils"/>
    </source>
</evidence>
<sequence length="187" mass="20406">MCLSRGGTIRGYITVLGTFNRQEEIYKDQEQEAQKETQREIAAMEEYLKEQKISGYTKTPKGVFIKIERQGNGPKADSGLLISVNYTGTLKNGTKFDSNVDPAFGHVGPFEFVAQTGAVVPGWDDAIVLLNKGTKAKLFVPAMLAYGSNAQGEKLPAFSDLIFDLEVMDVKPNVAPAQAPTQDPHGH</sequence>
<dbReference type="InterPro" id="IPR001179">
    <property type="entry name" value="PPIase_FKBP_dom"/>
</dbReference>
<dbReference type="PROSITE" id="PS50059">
    <property type="entry name" value="FKBP_PPIASE"/>
    <property type="match status" value="1"/>
</dbReference>
<dbReference type="EMBL" id="CP046566">
    <property type="protein sequence ID" value="QGW28272.1"/>
    <property type="molecule type" value="Genomic_DNA"/>
</dbReference>
<evidence type="ECO:0000256" key="1">
    <source>
        <dbReference type="ARBA" id="ARBA00000971"/>
    </source>
</evidence>
<dbReference type="EC" id="5.2.1.8" evidence="6"/>
<evidence type="ECO:0000313" key="9">
    <source>
        <dbReference type="EMBL" id="QGW28272.1"/>
    </source>
</evidence>
<dbReference type="AlphaFoldDB" id="A0A6I6GMW4"/>
<keyword evidence="3 5" id="KW-0697">Rotamase</keyword>
<feature type="domain" description="PPIase FKBP-type" evidence="8">
    <location>
        <begin position="79"/>
        <end position="171"/>
    </location>
</feature>
<organism evidence="9 10">
    <name type="scientific">Phnomibacter ginsenosidimutans</name>
    <dbReference type="NCBI Taxonomy" id="2676868"/>
    <lineage>
        <taxon>Bacteria</taxon>
        <taxon>Pseudomonadati</taxon>
        <taxon>Bacteroidota</taxon>
        <taxon>Chitinophagia</taxon>
        <taxon>Chitinophagales</taxon>
        <taxon>Chitinophagaceae</taxon>
        <taxon>Phnomibacter</taxon>
    </lineage>
</organism>
<evidence type="ECO:0000259" key="8">
    <source>
        <dbReference type="PROSITE" id="PS50059"/>
    </source>
</evidence>
<reference evidence="9 10" key="1">
    <citation type="submission" date="2019-11" db="EMBL/GenBank/DDBJ databases">
        <authorList>
            <person name="Im W.T."/>
        </authorList>
    </citation>
    <scope>NUCLEOTIDE SEQUENCE [LARGE SCALE GENOMIC DNA]</scope>
    <source>
        <strain evidence="9 10">SB-02</strain>
    </source>
</reference>
<evidence type="ECO:0000256" key="2">
    <source>
        <dbReference type="ARBA" id="ARBA00006577"/>
    </source>
</evidence>
<accession>A0A6I6GMW4</accession>
<dbReference type="Pfam" id="PF00254">
    <property type="entry name" value="FKBP_C"/>
    <property type="match status" value="1"/>
</dbReference>
<evidence type="ECO:0000313" key="10">
    <source>
        <dbReference type="Proteomes" id="UP000426027"/>
    </source>
</evidence>
<dbReference type="PANTHER" id="PTHR43811:SF19">
    <property type="entry name" value="39 KDA FK506-BINDING NUCLEAR PROTEIN"/>
    <property type="match status" value="1"/>
</dbReference>
<comment type="catalytic activity">
    <reaction evidence="1 5 6">
        <text>[protein]-peptidylproline (omega=180) = [protein]-peptidylproline (omega=0)</text>
        <dbReference type="Rhea" id="RHEA:16237"/>
        <dbReference type="Rhea" id="RHEA-COMP:10747"/>
        <dbReference type="Rhea" id="RHEA-COMP:10748"/>
        <dbReference type="ChEBI" id="CHEBI:83833"/>
        <dbReference type="ChEBI" id="CHEBI:83834"/>
        <dbReference type="EC" id="5.2.1.8"/>
    </reaction>
</comment>
<gene>
    <name evidence="9" type="ORF">GLV81_09335</name>
</gene>
<comment type="similarity">
    <text evidence="2 6">Belongs to the FKBP-type PPIase family.</text>
</comment>
<dbReference type="Proteomes" id="UP000426027">
    <property type="component" value="Chromosome"/>
</dbReference>